<proteinExistence type="predicted"/>
<dbReference type="Gene3D" id="1.10.606.20">
    <property type="match status" value="1"/>
</dbReference>
<feature type="domain" description="Phosphatidic acid phosphatase type 2/haloperoxidase" evidence="1">
    <location>
        <begin position="211"/>
        <end position="322"/>
    </location>
</feature>
<gene>
    <name evidence="2" type="ORF">SAMN04488498_1663</name>
</gene>
<accession>A0A1I4FXW1</accession>
<dbReference type="Proteomes" id="UP000323300">
    <property type="component" value="Unassembled WGS sequence"/>
</dbReference>
<reference evidence="2 3" key="1">
    <citation type="submission" date="2016-10" db="EMBL/GenBank/DDBJ databases">
        <authorList>
            <person name="Varghese N."/>
            <person name="Submissions S."/>
        </authorList>
    </citation>
    <scope>NUCLEOTIDE SEQUENCE [LARGE SCALE GENOMIC DNA]</scope>
    <source>
        <strain evidence="2 3">DSM 21822</strain>
    </source>
</reference>
<dbReference type="SMART" id="SM00014">
    <property type="entry name" value="acidPPc"/>
    <property type="match status" value="1"/>
</dbReference>
<dbReference type="InterPro" id="IPR052559">
    <property type="entry name" value="V-haloperoxidase"/>
</dbReference>
<dbReference type="PANTHER" id="PTHR34599:SF1">
    <property type="entry name" value="PHOSPHATIDIC ACID PHOSPHATASE TYPE 2_HALOPEROXIDASE DOMAIN-CONTAINING PROTEIN"/>
    <property type="match status" value="1"/>
</dbReference>
<sequence>MFEFVARNRLDPPLASRLYAAFAIGSGEIFRRAALELGTEQAARVVPNLLLGLAKKQTSRGLLWAPYPITTTSCATSEVDVGRDMLAVLEDTTSRLDGLWKRNDAIFRAPSPSGQWHPDQGSDPLRPDWGYLPALVVGDVRKFQSKNPVSYGSLDRQAELVWNAVSNLSPRNRALVLYWADGAGTLTPPGHWAQIALDEVDATDLDLDEKFFIVAATMIAINDAVIACWRDKYAFGVARPSQILSKIETVIPNPNFPAYPSGHSVISSAASHVLAFYIPKLADRVELMAQRAGQSRFLGGIHYLSDIDAGAAQGKAVATEVVRKLDPAQSLIEQITLP</sequence>
<evidence type="ECO:0000313" key="3">
    <source>
        <dbReference type="Proteomes" id="UP000323300"/>
    </source>
</evidence>
<dbReference type="InterPro" id="IPR000326">
    <property type="entry name" value="PAP2/HPO"/>
</dbReference>
<keyword evidence="3" id="KW-1185">Reference proteome</keyword>
<dbReference type="Pfam" id="PF01569">
    <property type="entry name" value="PAP2"/>
    <property type="match status" value="1"/>
</dbReference>
<dbReference type="AlphaFoldDB" id="A0A1I4FXW1"/>
<organism evidence="2 3">
    <name type="scientific">Neomesorhizobium albiziae</name>
    <dbReference type="NCBI Taxonomy" id="335020"/>
    <lineage>
        <taxon>Bacteria</taxon>
        <taxon>Pseudomonadati</taxon>
        <taxon>Pseudomonadota</taxon>
        <taxon>Alphaproteobacteria</taxon>
        <taxon>Hyphomicrobiales</taxon>
        <taxon>Phyllobacteriaceae</taxon>
        <taxon>Neomesorhizobium</taxon>
    </lineage>
</organism>
<evidence type="ECO:0000259" key="1">
    <source>
        <dbReference type="SMART" id="SM00014"/>
    </source>
</evidence>
<dbReference type="SUPFAM" id="SSF48317">
    <property type="entry name" value="Acid phosphatase/Vanadium-dependent haloperoxidase"/>
    <property type="match status" value="1"/>
</dbReference>
<name>A0A1I4FXW1_9HYPH</name>
<dbReference type="CDD" id="cd03380">
    <property type="entry name" value="PAP2_like_1"/>
    <property type="match status" value="1"/>
</dbReference>
<dbReference type="EMBL" id="FOSL01000066">
    <property type="protein sequence ID" value="SFL22685.1"/>
    <property type="molecule type" value="Genomic_DNA"/>
</dbReference>
<dbReference type="PANTHER" id="PTHR34599">
    <property type="entry name" value="PEROXIDASE-RELATED"/>
    <property type="match status" value="1"/>
</dbReference>
<dbReference type="InterPro" id="IPR036938">
    <property type="entry name" value="PAP2/HPO_sf"/>
</dbReference>
<protein>
    <submittedName>
        <fullName evidence="2">PAP2 superfamily protein</fullName>
    </submittedName>
</protein>
<evidence type="ECO:0000313" key="2">
    <source>
        <dbReference type="EMBL" id="SFL22685.1"/>
    </source>
</evidence>